<evidence type="ECO:0000259" key="12">
    <source>
        <dbReference type="PROSITE" id="PS52015"/>
    </source>
</evidence>
<protein>
    <submittedName>
        <fullName evidence="13">TonB family protein</fullName>
    </submittedName>
</protein>
<dbReference type="SUPFAM" id="SSF74653">
    <property type="entry name" value="TolA/TonB C-terminal domain"/>
    <property type="match status" value="1"/>
</dbReference>
<keyword evidence="3" id="KW-0813">Transport</keyword>
<evidence type="ECO:0000256" key="4">
    <source>
        <dbReference type="ARBA" id="ARBA00022475"/>
    </source>
</evidence>
<sequence>MADQNGGRTGEGGVFARIAGSAEYSIAAALLAVCVVVGGALWLLQPESADVVAAPVAAPTSAVAAVDEDAALSDWKRRLGEQFSQAEAEQRQRAADEERARRARVVAEQEAAAARRQAEADREAQRRLDATALTALTALATPRPTVGAPVAAPRTSAPVARPTPPPVAAVQPTRVAAAIDWSSCEAPRYPALSVSRGEEGVVVIAADLDAAARIVDLRIAESSGHSRLDRVTLEAVRDCRFTPATQNGVPQAATAEVRFTWKLQN</sequence>
<evidence type="ECO:0000313" key="13">
    <source>
        <dbReference type="EMBL" id="PXV68310.1"/>
    </source>
</evidence>
<dbReference type="OrthoDB" id="9792439at2"/>
<evidence type="ECO:0000256" key="1">
    <source>
        <dbReference type="ARBA" id="ARBA00004383"/>
    </source>
</evidence>
<dbReference type="EMBL" id="QICN01000004">
    <property type="protein sequence ID" value="PXV68310.1"/>
    <property type="molecule type" value="Genomic_DNA"/>
</dbReference>
<evidence type="ECO:0000256" key="7">
    <source>
        <dbReference type="ARBA" id="ARBA00022927"/>
    </source>
</evidence>
<evidence type="ECO:0000256" key="6">
    <source>
        <dbReference type="ARBA" id="ARBA00022692"/>
    </source>
</evidence>
<keyword evidence="6 11" id="KW-0812">Transmembrane</keyword>
<comment type="caution">
    <text evidence="13">The sequence shown here is derived from an EMBL/GenBank/DDBJ whole genome shotgun (WGS) entry which is preliminary data.</text>
</comment>
<dbReference type="GO" id="GO:0098797">
    <property type="term" value="C:plasma membrane protein complex"/>
    <property type="evidence" value="ECO:0007669"/>
    <property type="project" value="TreeGrafter"/>
</dbReference>
<dbReference type="Pfam" id="PF03544">
    <property type="entry name" value="TonB_C"/>
    <property type="match status" value="1"/>
</dbReference>
<dbReference type="PROSITE" id="PS52015">
    <property type="entry name" value="TONB_CTD"/>
    <property type="match status" value="1"/>
</dbReference>
<reference evidence="13 14" key="1">
    <citation type="submission" date="2018-04" db="EMBL/GenBank/DDBJ databases">
        <title>Genomic Encyclopedia of Type Strains, Phase IV (KMG-IV): sequencing the most valuable type-strain genomes for metagenomic binning, comparative biology and taxonomic classification.</title>
        <authorList>
            <person name="Goeker M."/>
        </authorList>
    </citation>
    <scope>NUCLEOTIDE SEQUENCE [LARGE SCALE GENOMIC DNA]</scope>
    <source>
        <strain evidence="13 14">DSM 104150</strain>
    </source>
</reference>
<feature type="region of interest" description="Disordered" evidence="10">
    <location>
        <begin position="146"/>
        <end position="165"/>
    </location>
</feature>
<gene>
    <name evidence="13" type="ORF">C8D93_1045</name>
</gene>
<feature type="transmembrane region" description="Helical" evidence="11">
    <location>
        <begin position="24"/>
        <end position="44"/>
    </location>
</feature>
<evidence type="ECO:0000256" key="11">
    <source>
        <dbReference type="SAM" id="Phobius"/>
    </source>
</evidence>
<accession>A0A318EDK0</accession>
<dbReference type="GO" id="GO:0031992">
    <property type="term" value="F:energy transducer activity"/>
    <property type="evidence" value="ECO:0007669"/>
    <property type="project" value="TreeGrafter"/>
</dbReference>
<dbReference type="Gene3D" id="3.30.1150.10">
    <property type="match status" value="1"/>
</dbReference>
<keyword evidence="4" id="KW-1003">Cell membrane</keyword>
<evidence type="ECO:0000313" key="14">
    <source>
        <dbReference type="Proteomes" id="UP000248330"/>
    </source>
</evidence>
<evidence type="ECO:0000256" key="8">
    <source>
        <dbReference type="ARBA" id="ARBA00022989"/>
    </source>
</evidence>
<comment type="subcellular location">
    <subcellularLocation>
        <location evidence="1">Cell inner membrane</location>
        <topology evidence="1">Single-pass membrane protein</topology>
        <orientation evidence="1">Periplasmic side</orientation>
    </subcellularLocation>
</comment>
<keyword evidence="9 11" id="KW-0472">Membrane</keyword>
<organism evidence="13 14">
    <name type="scientific">Sinimarinibacterium flocculans</name>
    <dbReference type="NCBI Taxonomy" id="985250"/>
    <lineage>
        <taxon>Bacteria</taxon>
        <taxon>Pseudomonadati</taxon>
        <taxon>Pseudomonadota</taxon>
        <taxon>Gammaproteobacteria</taxon>
        <taxon>Nevskiales</taxon>
        <taxon>Nevskiaceae</taxon>
        <taxon>Sinimarinibacterium</taxon>
    </lineage>
</organism>
<dbReference type="AlphaFoldDB" id="A0A318EDK0"/>
<dbReference type="PANTHER" id="PTHR33446:SF2">
    <property type="entry name" value="PROTEIN TONB"/>
    <property type="match status" value="1"/>
</dbReference>
<dbReference type="PANTHER" id="PTHR33446">
    <property type="entry name" value="PROTEIN TONB-RELATED"/>
    <property type="match status" value="1"/>
</dbReference>
<keyword evidence="8 11" id="KW-1133">Transmembrane helix</keyword>
<dbReference type="Proteomes" id="UP000248330">
    <property type="component" value="Unassembled WGS sequence"/>
</dbReference>
<feature type="domain" description="TonB C-terminal" evidence="12">
    <location>
        <begin position="174"/>
        <end position="265"/>
    </location>
</feature>
<keyword evidence="5" id="KW-0997">Cell inner membrane</keyword>
<comment type="similarity">
    <text evidence="2">Belongs to the TonB family.</text>
</comment>
<dbReference type="NCBIfam" id="TIGR01352">
    <property type="entry name" value="tonB_Cterm"/>
    <property type="match status" value="1"/>
</dbReference>
<dbReference type="InterPro" id="IPR006260">
    <property type="entry name" value="TonB/TolA_C"/>
</dbReference>
<evidence type="ECO:0000256" key="3">
    <source>
        <dbReference type="ARBA" id="ARBA00022448"/>
    </source>
</evidence>
<dbReference type="GO" id="GO:0015031">
    <property type="term" value="P:protein transport"/>
    <property type="evidence" value="ECO:0007669"/>
    <property type="project" value="UniProtKB-KW"/>
</dbReference>
<evidence type="ECO:0000256" key="5">
    <source>
        <dbReference type="ARBA" id="ARBA00022519"/>
    </source>
</evidence>
<dbReference type="RefSeq" id="WP_110264824.1">
    <property type="nucleotide sequence ID" value="NZ_CAKZQT010000009.1"/>
</dbReference>
<evidence type="ECO:0000256" key="9">
    <source>
        <dbReference type="ARBA" id="ARBA00023136"/>
    </source>
</evidence>
<feature type="compositionally biased region" description="Low complexity" evidence="10">
    <location>
        <begin position="148"/>
        <end position="160"/>
    </location>
</feature>
<dbReference type="InterPro" id="IPR051045">
    <property type="entry name" value="TonB-dependent_transducer"/>
</dbReference>
<dbReference type="InterPro" id="IPR037682">
    <property type="entry name" value="TonB_C"/>
</dbReference>
<evidence type="ECO:0000256" key="10">
    <source>
        <dbReference type="SAM" id="MobiDB-lite"/>
    </source>
</evidence>
<keyword evidence="14" id="KW-1185">Reference proteome</keyword>
<proteinExistence type="inferred from homology"/>
<keyword evidence="7" id="KW-0653">Protein transport</keyword>
<evidence type="ECO:0000256" key="2">
    <source>
        <dbReference type="ARBA" id="ARBA00006555"/>
    </source>
</evidence>
<name>A0A318EDK0_9GAMM</name>
<dbReference type="GO" id="GO:0055085">
    <property type="term" value="P:transmembrane transport"/>
    <property type="evidence" value="ECO:0007669"/>
    <property type="project" value="InterPro"/>
</dbReference>